<organism evidence="1 2">
    <name type="scientific">Trifolium medium</name>
    <dbReference type="NCBI Taxonomy" id="97028"/>
    <lineage>
        <taxon>Eukaryota</taxon>
        <taxon>Viridiplantae</taxon>
        <taxon>Streptophyta</taxon>
        <taxon>Embryophyta</taxon>
        <taxon>Tracheophyta</taxon>
        <taxon>Spermatophyta</taxon>
        <taxon>Magnoliopsida</taxon>
        <taxon>eudicotyledons</taxon>
        <taxon>Gunneridae</taxon>
        <taxon>Pentapetalae</taxon>
        <taxon>rosids</taxon>
        <taxon>fabids</taxon>
        <taxon>Fabales</taxon>
        <taxon>Fabaceae</taxon>
        <taxon>Papilionoideae</taxon>
        <taxon>50 kb inversion clade</taxon>
        <taxon>NPAAA clade</taxon>
        <taxon>Hologalegina</taxon>
        <taxon>IRL clade</taxon>
        <taxon>Trifolieae</taxon>
        <taxon>Trifolium</taxon>
    </lineage>
</organism>
<evidence type="ECO:0000313" key="2">
    <source>
        <dbReference type="Proteomes" id="UP000265520"/>
    </source>
</evidence>
<dbReference type="InterPro" id="IPR040256">
    <property type="entry name" value="At4g02000-like"/>
</dbReference>
<dbReference type="PANTHER" id="PTHR31286">
    <property type="entry name" value="GLYCINE-RICH CELL WALL STRUCTURAL PROTEIN 1.8-LIKE"/>
    <property type="match status" value="1"/>
</dbReference>
<dbReference type="AlphaFoldDB" id="A0A392MX67"/>
<accession>A0A392MX67</accession>
<dbReference type="Proteomes" id="UP000265520">
    <property type="component" value="Unassembled WGS sequence"/>
</dbReference>
<proteinExistence type="predicted"/>
<evidence type="ECO:0000313" key="1">
    <source>
        <dbReference type="EMBL" id="MCH92130.1"/>
    </source>
</evidence>
<comment type="caution">
    <text evidence="1">The sequence shown here is derived from an EMBL/GenBank/DDBJ whole genome shotgun (WGS) entry which is preliminary data.</text>
</comment>
<feature type="non-terminal residue" evidence="1">
    <location>
        <position position="139"/>
    </location>
</feature>
<reference evidence="1 2" key="1">
    <citation type="journal article" date="2018" name="Front. Plant Sci.">
        <title>Red Clover (Trifolium pratense) and Zigzag Clover (T. medium) - A Picture of Genomic Similarities and Differences.</title>
        <authorList>
            <person name="Dluhosova J."/>
            <person name="Istvanek J."/>
            <person name="Nedelnik J."/>
            <person name="Repkova J."/>
        </authorList>
    </citation>
    <scope>NUCLEOTIDE SEQUENCE [LARGE SCALE GENOMIC DNA]</scope>
    <source>
        <strain evidence="2">cv. 10/8</strain>
        <tissue evidence="1">Leaf</tissue>
    </source>
</reference>
<dbReference type="PANTHER" id="PTHR31286:SF60">
    <property type="entry name" value="PROTEIN, PUTATIVE-RELATED"/>
    <property type="match status" value="1"/>
</dbReference>
<keyword evidence="2" id="KW-1185">Reference proteome</keyword>
<dbReference type="EMBL" id="LXQA010021963">
    <property type="protein sequence ID" value="MCH92130.1"/>
    <property type="molecule type" value="Genomic_DNA"/>
</dbReference>
<name>A0A392MX67_9FABA</name>
<gene>
    <name evidence="1" type="ORF">A2U01_0013064</name>
</gene>
<protein>
    <submittedName>
        <fullName evidence="1">NBS resistance protein</fullName>
    </submittedName>
</protein>
<sequence>MLDDATKKRAYGHYARILVDIDMSKMIYDEVMVERDDFAFYMEVIYERLPEYCNHCYSIGYSVANCRKLHPQQKSIEKVVKVQVQKHYIPKQSTVPVIVLEKQAPVIDLEKQQHARNKEDIVPVDDVVPVMCVTESFNT</sequence>